<keyword evidence="9" id="KW-1185">Reference proteome</keyword>
<evidence type="ECO:0000313" key="9">
    <source>
        <dbReference type="Proteomes" id="UP000474967"/>
    </source>
</evidence>
<evidence type="ECO:0000256" key="5">
    <source>
        <dbReference type="RuleBase" id="RU362066"/>
    </source>
</evidence>
<keyword evidence="8" id="KW-0969">Cilium</keyword>
<dbReference type="GO" id="GO:0071973">
    <property type="term" value="P:bacterial-type flagellum-dependent cell motility"/>
    <property type="evidence" value="ECO:0007669"/>
    <property type="project" value="TreeGrafter"/>
</dbReference>
<keyword evidence="4 5" id="KW-0975">Bacterial flagellum</keyword>
<gene>
    <name evidence="8" type="primary">fliD</name>
    <name evidence="8" type="ORF">G3T36_04755</name>
</gene>
<comment type="function">
    <text evidence="5">Required for morphogenesis and for the elongation of the flagellar filament by facilitating polymerization of the flagellin monomers at the tip of growing filament. Forms a capping structure, which prevents flagellin subunits (transported through the central channel of the flagellum) from leaking out without polymerization at the distal end.</text>
</comment>
<keyword evidence="5" id="KW-0964">Secreted</keyword>
<evidence type="ECO:0000259" key="6">
    <source>
        <dbReference type="Pfam" id="PF02465"/>
    </source>
</evidence>
<comment type="caution">
    <text evidence="8">The sequence shown here is derived from an EMBL/GenBank/DDBJ whole genome shotgun (WGS) entry which is preliminary data.</text>
</comment>
<evidence type="ECO:0000256" key="4">
    <source>
        <dbReference type="ARBA" id="ARBA00023143"/>
    </source>
</evidence>
<comment type="similarity">
    <text evidence="1 5">Belongs to the FliD family.</text>
</comment>
<dbReference type="GO" id="GO:0009424">
    <property type="term" value="C:bacterial-type flagellum hook"/>
    <property type="evidence" value="ECO:0007669"/>
    <property type="project" value="UniProtKB-UniRule"/>
</dbReference>
<proteinExistence type="inferred from homology"/>
<dbReference type="PANTHER" id="PTHR30288">
    <property type="entry name" value="FLAGELLAR CAP/ASSEMBLY PROTEIN FLID"/>
    <property type="match status" value="1"/>
</dbReference>
<evidence type="ECO:0000256" key="3">
    <source>
        <dbReference type="ARBA" id="ARBA00023054"/>
    </source>
</evidence>
<dbReference type="GO" id="GO:0009421">
    <property type="term" value="C:bacterial-type flagellum filament cap"/>
    <property type="evidence" value="ECO:0007669"/>
    <property type="project" value="InterPro"/>
</dbReference>
<evidence type="ECO:0000256" key="2">
    <source>
        <dbReference type="ARBA" id="ARBA00011255"/>
    </source>
</evidence>
<evidence type="ECO:0000256" key="1">
    <source>
        <dbReference type="ARBA" id="ARBA00009764"/>
    </source>
</evidence>
<dbReference type="PANTHER" id="PTHR30288:SF0">
    <property type="entry name" value="FLAGELLAR HOOK-ASSOCIATED PROTEIN 2"/>
    <property type="match status" value="1"/>
</dbReference>
<keyword evidence="8" id="KW-0966">Cell projection</keyword>
<comment type="subcellular location">
    <subcellularLocation>
        <location evidence="5">Secreted</location>
    </subcellularLocation>
    <subcellularLocation>
        <location evidence="5">Bacterial flagellum</location>
    </subcellularLocation>
</comment>
<dbReference type="InterPro" id="IPR003481">
    <property type="entry name" value="FliD_N"/>
</dbReference>
<keyword evidence="8" id="KW-0282">Flagellum</keyword>
<organism evidence="8 9">
    <name type="scientific">Leifsonia tongyongensis</name>
    <dbReference type="NCBI Taxonomy" id="1268043"/>
    <lineage>
        <taxon>Bacteria</taxon>
        <taxon>Bacillati</taxon>
        <taxon>Actinomycetota</taxon>
        <taxon>Actinomycetes</taxon>
        <taxon>Micrococcales</taxon>
        <taxon>Microbacteriaceae</taxon>
        <taxon>Leifsonia</taxon>
    </lineage>
</organism>
<dbReference type="Pfam" id="PF02465">
    <property type="entry name" value="FliD_N"/>
    <property type="match status" value="1"/>
</dbReference>
<dbReference type="RefSeq" id="WP_163288342.1">
    <property type="nucleotide sequence ID" value="NZ_JAAGWY010000001.1"/>
</dbReference>
<evidence type="ECO:0000259" key="7">
    <source>
        <dbReference type="Pfam" id="PF07195"/>
    </source>
</evidence>
<name>A0A6L9XV95_9MICO</name>
<accession>A0A6L9XV95</accession>
<dbReference type="InterPro" id="IPR040026">
    <property type="entry name" value="FliD"/>
</dbReference>
<dbReference type="Pfam" id="PF07195">
    <property type="entry name" value="FliD_C"/>
    <property type="match status" value="1"/>
</dbReference>
<evidence type="ECO:0000313" key="8">
    <source>
        <dbReference type="EMBL" id="NEN05175.1"/>
    </source>
</evidence>
<reference evidence="8 9" key="1">
    <citation type="journal article" date="2014" name="J. Microbiol.">
        <title>Diaminobutyricibacter tongyongensis gen. nov., sp. nov. and Homoserinibacter gongjuensis gen. nov., sp. nov. belong to the family Microbacteriaceae.</title>
        <authorList>
            <person name="Kim S.J."/>
            <person name="Ahn J.H."/>
            <person name="Weon H.Y."/>
            <person name="Hamada M."/>
            <person name="Suzuki K."/>
            <person name="Kwon S.W."/>
        </authorList>
    </citation>
    <scope>NUCLEOTIDE SEQUENCE [LARGE SCALE GENOMIC DNA]</scope>
    <source>
        <strain evidence="8 9">NBRC 108724</strain>
    </source>
</reference>
<dbReference type="AlphaFoldDB" id="A0A6L9XV95"/>
<dbReference type="EMBL" id="JAAGWY010000001">
    <property type="protein sequence ID" value="NEN05175.1"/>
    <property type="molecule type" value="Genomic_DNA"/>
</dbReference>
<feature type="domain" description="Flagellar hook-associated protein 2 C-terminal" evidence="7">
    <location>
        <begin position="219"/>
        <end position="448"/>
    </location>
</feature>
<keyword evidence="3 5" id="KW-0175">Coiled coil</keyword>
<sequence>MTGIQLPGLATGLDSASLIASLMQLYTAPENVIKAKITTDNSKISDLQYLNTQIAALKTAADVNAKPAALAAFTASASNPAITAKAGSGATPGSIDISVTQLAQAQTSVTGTYTNWPDNPPTLTIVNSSGVQTQVTAVTTSLDDVVVAINNSAAGVTAQKIATGTDGSGNPLYRLQLTSKQSGAAGAFQIYRGSTADLAAGTATDLMSDPGAATIKVAQDASATLWAGTAAQQTVTSSSNTFTNLLPGVDVTATAVTSAPTTLTVSADVATSSKTADTFVTSIGTILANILNGQKTATSTDATGATTTKLGTFTGDSNIRAVNDSLISAATDPVNGVSPSSIGINISVDGNFNATVTFDPDKFAAAMASDPDGTQSMFNAISARVSSAANLVSDPFQGTLSSEIKNAQSEVSDLNDQVASWDTRLAARQAALQQTYAALEVAVNKLNAQGSYLTQQLAGLTNSSSSSSK</sequence>
<feature type="coiled-coil region" evidence="5">
    <location>
        <begin position="397"/>
        <end position="449"/>
    </location>
</feature>
<dbReference type="Proteomes" id="UP000474967">
    <property type="component" value="Unassembled WGS sequence"/>
</dbReference>
<protein>
    <recommendedName>
        <fullName evidence="5">Flagellar hook-associated protein 2</fullName>
        <shortName evidence="5">HAP2</shortName>
    </recommendedName>
    <alternativeName>
        <fullName evidence="5">Flagellar cap protein</fullName>
    </alternativeName>
</protein>
<comment type="subunit">
    <text evidence="2 5">Homopentamer.</text>
</comment>
<dbReference type="GO" id="GO:0007155">
    <property type="term" value="P:cell adhesion"/>
    <property type="evidence" value="ECO:0007669"/>
    <property type="project" value="InterPro"/>
</dbReference>
<feature type="domain" description="Flagellar hook-associated protein 2 N-terminal" evidence="6">
    <location>
        <begin position="11"/>
        <end position="106"/>
    </location>
</feature>
<dbReference type="InterPro" id="IPR010809">
    <property type="entry name" value="FliD_C"/>
</dbReference>
<dbReference type="GO" id="GO:0005576">
    <property type="term" value="C:extracellular region"/>
    <property type="evidence" value="ECO:0007669"/>
    <property type="project" value="UniProtKB-SubCell"/>
</dbReference>